<dbReference type="AlphaFoldDB" id="A0A380MQG1"/>
<name>A0A380MQG1_9GAMM</name>
<feature type="transmembrane region" description="Helical" evidence="3">
    <location>
        <begin position="166"/>
        <end position="188"/>
    </location>
</feature>
<evidence type="ECO:0000259" key="4">
    <source>
        <dbReference type="PROSITE" id="PS50902"/>
    </source>
</evidence>
<feature type="transmembrane region" description="Helical" evidence="3">
    <location>
        <begin position="124"/>
        <end position="145"/>
    </location>
</feature>
<keyword evidence="3" id="KW-0472">Membrane</keyword>
<dbReference type="EC" id="1.8.1.2" evidence="6"/>
<dbReference type="Proteomes" id="UP000254601">
    <property type="component" value="Unassembled WGS sequence"/>
</dbReference>
<keyword evidence="6" id="KW-0560">Oxidoreductase</keyword>
<dbReference type="EMBL" id="UHIC01000001">
    <property type="protein sequence ID" value="SUO93951.1"/>
    <property type="molecule type" value="Genomic_DNA"/>
</dbReference>
<keyword evidence="2" id="KW-0288">FMN</keyword>
<dbReference type="GO" id="GO:0005829">
    <property type="term" value="C:cytosol"/>
    <property type="evidence" value="ECO:0007669"/>
    <property type="project" value="TreeGrafter"/>
</dbReference>
<dbReference type="Pfam" id="PF00175">
    <property type="entry name" value="NAD_binding_1"/>
    <property type="match status" value="1"/>
</dbReference>
<evidence type="ECO:0000256" key="1">
    <source>
        <dbReference type="ARBA" id="ARBA00022630"/>
    </source>
</evidence>
<dbReference type="InterPro" id="IPR029039">
    <property type="entry name" value="Flavoprotein-like_sf"/>
</dbReference>
<dbReference type="PROSITE" id="PS50902">
    <property type="entry name" value="FLAVODOXIN_LIKE"/>
    <property type="match status" value="1"/>
</dbReference>
<dbReference type="RefSeq" id="WP_072575520.1">
    <property type="nucleotide sequence ID" value="NZ_LWHB01000011.1"/>
</dbReference>
<dbReference type="Pfam" id="PF03929">
    <property type="entry name" value="PepSY_TM"/>
    <property type="match status" value="1"/>
</dbReference>
<accession>A0A380MQG1</accession>
<protein>
    <submittedName>
        <fullName evidence="6">Sulfite reductase [NADPH] flavoprotein alpha-component</fullName>
        <ecNumber evidence="6">1.8.1.2</ecNumber>
    </submittedName>
</protein>
<keyword evidence="1" id="KW-0285">Flavoprotein</keyword>
<keyword evidence="3" id="KW-0812">Transmembrane</keyword>
<dbReference type="GO" id="GO:0004783">
    <property type="term" value="F:sulfite reductase (NADPH) activity"/>
    <property type="evidence" value="ECO:0007669"/>
    <property type="project" value="UniProtKB-EC"/>
</dbReference>
<organism evidence="6 7">
    <name type="scientific">Suttonella ornithocola</name>
    <dbReference type="NCBI Taxonomy" id="279832"/>
    <lineage>
        <taxon>Bacteria</taxon>
        <taxon>Pseudomonadati</taxon>
        <taxon>Pseudomonadota</taxon>
        <taxon>Gammaproteobacteria</taxon>
        <taxon>Cardiobacteriales</taxon>
        <taxon>Cardiobacteriaceae</taxon>
        <taxon>Suttonella</taxon>
    </lineage>
</organism>
<sequence>MWRRIHLWTGLALAVLVITMAGTGTFLATQPLYEAYQVRHTPQAQSVAEVIEKIAKANSRITPQRLKISPAGEANLSYSRNNHLRETNLSLETGKFLPKRQEPKLYGVIKDFHRSFFLGEKGRLLPALAGIAMAFLTLSGCFLLVRRMGGWRQILSRVSWRGAGNLHAAVGRLAILPLIVTVLTSLWLSAVTFHWVSDGSDKPPAYPESREQLDPVKPWTLQGLKEIPIAQVKEIIYPVADDWFDVWTVQTDNAYIFVDQFSGEVLKKEPLALSARIYDWVMLLHTGEGTRFWAVILLLSSLTVPLFAVTGVMIWWRNQRNKVRLRHNASAAQAEILLLVGSEHGSTWQFAKALHDALHDASFSVRTIEMNALASHYPKLRYLLVLTATYGDGDAPASGKRFLSRLETLTQDEVKHATLAFGDKAFPAFCAFGQTVDAALTTKFGSACLPLTYVDRQSAQTFHHWCGLLSEPLGKSLAVHYQAKRPKTQSLKLINRQIYGEAVNAPIGILTFEAVKKGRYQAGDLLAIYPPVKDAAPRYYSMGAKHSEPKIELCVRWQPDGLCSNWLCTMPIGDCIEVVVEENHRFHLPKGRRPVVMIGAGTGIAPFIGMIRQNHTNRIVDLYWGGRHPESDALYQTELAKWQEIGRLHRCQLAWSRIAEKQYVQQLIHADGEHILARLRDGAVIMVCGGQAMAAAVRNEIEQLVQTLGSSVAELKRRKRYLEDVY</sequence>
<dbReference type="SUPFAM" id="SSF52343">
    <property type="entry name" value="Ferredoxin reductase-like, C-terminal NADP-linked domain"/>
    <property type="match status" value="1"/>
</dbReference>
<dbReference type="InterPro" id="IPR008254">
    <property type="entry name" value="Flavodoxin/NO_synth"/>
</dbReference>
<dbReference type="Gene3D" id="3.40.50.80">
    <property type="entry name" value="Nucleotide-binding domain of ferredoxin-NADP reductase (FNR) module"/>
    <property type="match status" value="1"/>
</dbReference>
<dbReference type="SUPFAM" id="SSF52218">
    <property type="entry name" value="Flavoproteins"/>
    <property type="match status" value="1"/>
</dbReference>
<dbReference type="OrthoDB" id="9816402at2"/>
<dbReference type="InterPro" id="IPR017938">
    <property type="entry name" value="Riboflavin_synthase-like_b-brl"/>
</dbReference>
<dbReference type="InterPro" id="IPR017927">
    <property type="entry name" value="FAD-bd_FR_type"/>
</dbReference>
<evidence type="ECO:0000256" key="3">
    <source>
        <dbReference type="SAM" id="Phobius"/>
    </source>
</evidence>
<reference evidence="6 7" key="1">
    <citation type="submission" date="2018-06" db="EMBL/GenBank/DDBJ databases">
        <authorList>
            <consortium name="Pathogen Informatics"/>
            <person name="Doyle S."/>
        </authorList>
    </citation>
    <scope>NUCLEOTIDE SEQUENCE [LARGE SCALE GENOMIC DNA]</scope>
    <source>
        <strain evidence="6 7">NCTC13337</strain>
    </source>
</reference>
<dbReference type="Gene3D" id="2.40.30.10">
    <property type="entry name" value="Translation factors"/>
    <property type="match status" value="1"/>
</dbReference>
<dbReference type="PRINTS" id="PR00371">
    <property type="entry name" value="FPNCR"/>
</dbReference>
<dbReference type="InterPro" id="IPR001433">
    <property type="entry name" value="OxRdtase_FAD/NAD-bd"/>
</dbReference>
<dbReference type="InterPro" id="IPR001709">
    <property type="entry name" value="Flavoprot_Pyr_Nucl_cyt_Rdtase"/>
</dbReference>
<dbReference type="PANTHER" id="PTHR19384">
    <property type="entry name" value="NITRIC OXIDE SYNTHASE-RELATED"/>
    <property type="match status" value="1"/>
</dbReference>
<keyword evidence="3" id="KW-1133">Transmembrane helix</keyword>
<dbReference type="Gene3D" id="3.40.50.360">
    <property type="match status" value="1"/>
</dbReference>
<dbReference type="PROSITE" id="PS51384">
    <property type="entry name" value="FAD_FR"/>
    <property type="match status" value="1"/>
</dbReference>
<dbReference type="Pfam" id="PF00258">
    <property type="entry name" value="Flavodoxin_1"/>
    <property type="match status" value="1"/>
</dbReference>
<keyword evidence="7" id="KW-1185">Reference proteome</keyword>
<gene>
    <name evidence="6" type="primary">cysJ_1</name>
    <name evidence="6" type="ORF">NCTC13337_00484</name>
</gene>
<feature type="domain" description="Flavodoxin-like" evidence="4">
    <location>
        <begin position="336"/>
        <end position="470"/>
    </location>
</feature>
<dbReference type="SUPFAM" id="SSF63380">
    <property type="entry name" value="Riboflavin synthase domain-like"/>
    <property type="match status" value="1"/>
</dbReference>
<feature type="domain" description="FAD-binding FR-type" evidence="5">
    <location>
        <begin position="486"/>
        <end position="589"/>
    </location>
</feature>
<evidence type="ECO:0000259" key="5">
    <source>
        <dbReference type="PROSITE" id="PS51384"/>
    </source>
</evidence>
<feature type="transmembrane region" description="Helical" evidence="3">
    <location>
        <begin position="292"/>
        <end position="316"/>
    </location>
</feature>
<dbReference type="InterPro" id="IPR039261">
    <property type="entry name" value="FNR_nucleotide-bd"/>
</dbReference>
<dbReference type="GO" id="GO:0050660">
    <property type="term" value="F:flavin adenine dinucleotide binding"/>
    <property type="evidence" value="ECO:0007669"/>
    <property type="project" value="TreeGrafter"/>
</dbReference>
<dbReference type="GO" id="GO:0010181">
    <property type="term" value="F:FMN binding"/>
    <property type="evidence" value="ECO:0007669"/>
    <property type="project" value="InterPro"/>
</dbReference>
<evidence type="ECO:0000256" key="2">
    <source>
        <dbReference type="ARBA" id="ARBA00022643"/>
    </source>
</evidence>
<evidence type="ECO:0000313" key="7">
    <source>
        <dbReference type="Proteomes" id="UP000254601"/>
    </source>
</evidence>
<evidence type="ECO:0000313" key="6">
    <source>
        <dbReference type="EMBL" id="SUO93951.1"/>
    </source>
</evidence>
<dbReference type="InterPro" id="IPR005625">
    <property type="entry name" value="PepSY-ass_TM"/>
</dbReference>
<proteinExistence type="predicted"/>